<dbReference type="PANTHER" id="PTHR43201">
    <property type="entry name" value="ACYL-COA SYNTHETASE"/>
    <property type="match status" value="1"/>
</dbReference>
<dbReference type="PANTHER" id="PTHR43201:SF5">
    <property type="entry name" value="MEDIUM-CHAIN ACYL-COA LIGASE ACSF2, MITOCHONDRIAL"/>
    <property type="match status" value="1"/>
</dbReference>
<dbReference type="InterPro" id="IPR042099">
    <property type="entry name" value="ANL_N_sf"/>
</dbReference>
<dbReference type="Gene3D" id="3.30.300.30">
    <property type="match status" value="1"/>
</dbReference>
<dbReference type="GO" id="GO:0006631">
    <property type="term" value="P:fatty acid metabolic process"/>
    <property type="evidence" value="ECO:0007669"/>
    <property type="project" value="TreeGrafter"/>
</dbReference>
<dbReference type="InterPro" id="IPR025110">
    <property type="entry name" value="AMP-bd_C"/>
</dbReference>
<evidence type="ECO:0000256" key="2">
    <source>
        <dbReference type="ARBA" id="ARBA00022598"/>
    </source>
</evidence>
<dbReference type="InterPro" id="IPR020845">
    <property type="entry name" value="AMP-binding_CS"/>
</dbReference>
<dbReference type="EMBL" id="FMSH01000248">
    <property type="protein sequence ID" value="SCU76581.1"/>
    <property type="molecule type" value="Genomic_DNA"/>
</dbReference>
<keyword evidence="2 5" id="KW-0436">Ligase</keyword>
<accession>A0A1K0IH79</accession>
<name>A0A1K0IH79_CUPNE</name>
<dbReference type="Gene3D" id="3.40.50.12780">
    <property type="entry name" value="N-terminal domain of ligase-like"/>
    <property type="match status" value="1"/>
</dbReference>
<dbReference type="AlphaFoldDB" id="A0A1K0IH79"/>
<organism evidence="5">
    <name type="scientific">Cupriavidus necator</name>
    <name type="common">Alcaligenes eutrophus</name>
    <name type="synonym">Ralstonia eutropha</name>
    <dbReference type="NCBI Taxonomy" id="106590"/>
    <lineage>
        <taxon>Bacteria</taxon>
        <taxon>Pseudomonadati</taxon>
        <taxon>Pseudomonadota</taxon>
        <taxon>Betaproteobacteria</taxon>
        <taxon>Burkholderiales</taxon>
        <taxon>Burkholderiaceae</taxon>
        <taxon>Cupriavidus</taxon>
    </lineage>
</organism>
<dbReference type="GO" id="GO:0031956">
    <property type="term" value="F:medium-chain fatty acid-CoA ligase activity"/>
    <property type="evidence" value="ECO:0007669"/>
    <property type="project" value="TreeGrafter"/>
</dbReference>
<dbReference type="SUPFAM" id="SSF56801">
    <property type="entry name" value="Acetyl-CoA synthetase-like"/>
    <property type="match status" value="1"/>
</dbReference>
<feature type="domain" description="AMP-binding enzyme C-terminal" evidence="4">
    <location>
        <begin position="399"/>
        <end position="477"/>
    </location>
</feature>
<comment type="similarity">
    <text evidence="1">Belongs to the ATP-dependent AMP-binding enzyme family.</text>
</comment>
<evidence type="ECO:0000259" key="4">
    <source>
        <dbReference type="Pfam" id="PF13193"/>
    </source>
</evidence>
<dbReference type="PROSITE" id="PS00455">
    <property type="entry name" value="AMP_BINDING"/>
    <property type="match status" value="1"/>
</dbReference>
<evidence type="ECO:0000259" key="3">
    <source>
        <dbReference type="Pfam" id="PF00501"/>
    </source>
</evidence>
<dbReference type="InterPro" id="IPR000873">
    <property type="entry name" value="AMP-dep_synth/lig_dom"/>
</dbReference>
<sequence length="498" mass="53850">MFVPSGRRVTYRELEDGANRVANLLRQAGVRNGDSVLFSVENCPEFLYLGWGCQRAGAVFTPASTKLSAEDLCYIASDCGARLVVVSVASVGSGKLAASDFGSIPCFALGGTMAGFQRLEDALLSCPSEPIPDPARGREMMYSSGSTGRPKGVRKPIPPIPYDAIDPRDAAYERQPGVGPSMVSLCTSPLYHAAPHRNVAATLAMGGTAVVMERFDAVAALSAIEQFRVTHSVWVPTMFQRLLRLDPAVRGQFDLSSHRVALHGAAPCPVETKQAMINWWGPILQEYYAGTEGIGACSISSEEWLAHKGSVGRATDGVAHILDENEDELPPGVTGTVFFEIGSSFAYWNDAEKTTASRSKQGWWTYGDIGHLDSDGYLYLSDRRDFTIISGGVNIYPQEIEQVLLTDPRVLDVAVFGVPDDEYGESVYAVVHVERAPAQPDVLATDLGLICRNKLGPVRVPKSFSFVTDFPRLPTGKLQKKALQESVIDSLKVARGIS</sequence>
<protein>
    <submittedName>
        <fullName evidence="5">AMP-dependent synthetase and ligase</fullName>
    </submittedName>
</protein>
<proteinExistence type="inferred from homology"/>
<feature type="domain" description="AMP-dependent synthetase/ligase" evidence="3">
    <location>
        <begin position="5"/>
        <end position="338"/>
    </location>
</feature>
<evidence type="ECO:0000313" key="5">
    <source>
        <dbReference type="EMBL" id="SCU76581.1"/>
    </source>
</evidence>
<reference evidence="5" key="1">
    <citation type="submission" date="2016-09" db="EMBL/GenBank/DDBJ databases">
        <authorList>
            <person name="Capua I."/>
            <person name="De Benedictis P."/>
            <person name="Joannis T."/>
            <person name="Lombin L.H."/>
            <person name="Cattoli G."/>
        </authorList>
    </citation>
    <scope>NUCLEOTIDE SEQUENCE</scope>
    <source>
        <strain evidence="5">B9</strain>
    </source>
</reference>
<dbReference type="InterPro" id="IPR045851">
    <property type="entry name" value="AMP-bd_C_sf"/>
</dbReference>
<gene>
    <name evidence="5" type="ORF">CNECB9_3210010</name>
</gene>
<evidence type="ECO:0000256" key="1">
    <source>
        <dbReference type="ARBA" id="ARBA00006432"/>
    </source>
</evidence>
<dbReference type="Pfam" id="PF00501">
    <property type="entry name" value="AMP-binding"/>
    <property type="match status" value="1"/>
</dbReference>
<dbReference type="Pfam" id="PF13193">
    <property type="entry name" value="AMP-binding_C"/>
    <property type="match status" value="1"/>
</dbReference>